<feature type="region of interest" description="Disordered" evidence="1">
    <location>
        <begin position="1"/>
        <end position="25"/>
    </location>
</feature>
<evidence type="ECO:0008006" key="5">
    <source>
        <dbReference type="Google" id="ProtNLM"/>
    </source>
</evidence>
<feature type="compositionally biased region" description="Polar residues" evidence="1">
    <location>
        <begin position="231"/>
        <end position="241"/>
    </location>
</feature>
<feature type="region of interest" description="Disordered" evidence="1">
    <location>
        <begin position="231"/>
        <end position="287"/>
    </location>
</feature>
<evidence type="ECO:0000313" key="4">
    <source>
        <dbReference type="Proteomes" id="UP000826656"/>
    </source>
</evidence>
<dbReference type="PANTHER" id="PTHR46250:SF15">
    <property type="entry name" value="OS01G0523800 PROTEIN"/>
    <property type="match status" value="1"/>
</dbReference>
<feature type="compositionally biased region" description="Low complexity" evidence="1">
    <location>
        <begin position="1"/>
        <end position="21"/>
    </location>
</feature>
<dbReference type="EMBL" id="JAIVGD010000028">
    <property type="protein sequence ID" value="KAH0738439.1"/>
    <property type="molecule type" value="Genomic_DNA"/>
</dbReference>
<dbReference type="EMBL" id="JAIVGD010000028">
    <property type="protein sequence ID" value="KAH0738435.1"/>
    <property type="molecule type" value="Genomic_DNA"/>
</dbReference>
<name>A0ABQ7TVA9_SOLTU</name>
<proteinExistence type="predicted"/>
<dbReference type="PANTHER" id="PTHR46250">
    <property type="entry name" value="MYB/SANT-LIKE DNA-BINDING DOMAIN PROTEIN-RELATED"/>
    <property type="match status" value="1"/>
</dbReference>
<organism evidence="2 4">
    <name type="scientific">Solanum tuberosum</name>
    <name type="common">Potato</name>
    <dbReference type="NCBI Taxonomy" id="4113"/>
    <lineage>
        <taxon>Eukaryota</taxon>
        <taxon>Viridiplantae</taxon>
        <taxon>Streptophyta</taxon>
        <taxon>Embryophyta</taxon>
        <taxon>Tracheophyta</taxon>
        <taxon>Spermatophyta</taxon>
        <taxon>Magnoliopsida</taxon>
        <taxon>eudicotyledons</taxon>
        <taxon>Gunneridae</taxon>
        <taxon>Pentapetalae</taxon>
        <taxon>asterids</taxon>
        <taxon>lamiids</taxon>
        <taxon>Solanales</taxon>
        <taxon>Solanaceae</taxon>
        <taxon>Solanoideae</taxon>
        <taxon>Solaneae</taxon>
        <taxon>Solanum</taxon>
    </lineage>
</organism>
<comment type="caution">
    <text evidence="2">The sequence shown here is derived from an EMBL/GenBank/DDBJ whole genome shotgun (WGS) entry which is preliminary data.</text>
</comment>
<accession>A0ABQ7TVA9</accession>
<evidence type="ECO:0000256" key="1">
    <source>
        <dbReference type="SAM" id="MobiDB-lite"/>
    </source>
</evidence>
<dbReference type="Proteomes" id="UP000826656">
    <property type="component" value="Unassembled WGS sequence"/>
</dbReference>
<protein>
    <recommendedName>
        <fullName evidence="5">RNase H family protein</fullName>
    </recommendedName>
</protein>
<reference evidence="2 4" key="1">
    <citation type="journal article" date="2021" name="bioRxiv">
        <title>Chromosome-scale and haplotype-resolved genome assembly of a tetraploid potato cultivar.</title>
        <authorList>
            <person name="Sun H."/>
            <person name="Jiao W.-B."/>
            <person name="Krause K."/>
            <person name="Campoy J.A."/>
            <person name="Goel M."/>
            <person name="Folz-Donahue K."/>
            <person name="Kukat C."/>
            <person name="Huettel B."/>
            <person name="Schneeberger K."/>
        </authorList>
    </citation>
    <scope>NUCLEOTIDE SEQUENCE [LARGE SCALE GENOMIC DNA]</scope>
    <source>
        <strain evidence="2">SolTubOtavaFocal</strain>
        <tissue evidence="2">Leaves</tissue>
    </source>
</reference>
<feature type="compositionally biased region" description="Basic and acidic residues" evidence="1">
    <location>
        <begin position="253"/>
        <end position="270"/>
    </location>
</feature>
<evidence type="ECO:0000313" key="2">
    <source>
        <dbReference type="EMBL" id="KAH0738435.1"/>
    </source>
</evidence>
<feature type="region of interest" description="Disordered" evidence="1">
    <location>
        <begin position="193"/>
        <end position="214"/>
    </location>
</feature>
<evidence type="ECO:0000313" key="3">
    <source>
        <dbReference type="EMBL" id="KAH0738439.1"/>
    </source>
</evidence>
<sequence length="388" mass="44513">MNSQTSSNKKSKKSSNTTPSTRRTWIPEEEQTLLDGLKELCANGWKGDNGTFRPGHLMELECYIHKYHPRSGLKSEPYIKNKMRYWKRCYGSIALLKTRSGLGFQYSDGTIIVDDPKHWIDFIKIDPPAKKMNTKKWPLFKDWEEIFGKDRATGEFVEGPLDATEEIQKSQASQHSNDMSLGFLIDVDLDDDEEEEENAYHSSKIGTEEAENVTGQDEFATAKDFTEHSSFTGAENVTGPSVFNEGENVVGSENEHAGSRKSHKQCEYSKRSSSNVNEKEKSKKRKKIVEDDSETFLKGMMEVMKNFTESQDKRIGSLIEKMGDRDRSDVRGQVYSILESPAFELYTTEQRIKAAMILCKDDKKMELFLRMGEHDRQTMMWMAVHDKL</sequence>
<keyword evidence="4" id="KW-1185">Reference proteome</keyword>
<gene>
    <name evidence="2" type="ORF">KY290_037140</name>
    <name evidence="3" type="ORF">KY290_037144</name>
</gene>